<dbReference type="EMBL" id="JRNQ01000025">
    <property type="protein sequence ID" value="KGF44872.1"/>
    <property type="molecule type" value="Genomic_DNA"/>
</dbReference>
<dbReference type="FunFam" id="2.170.130.10:FF:000008">
    <property type="entry name" value="SusC/RagA family TonB-linked outer membrane protein"/>
    <property type="match status" value="1"/>
</dbReference>
<keyword evidence="8" id="KW-0732">Signal</keyword>
<dbReference type="InterPro" id="IPR012910">
    <property type="entry name" value="Plug_dom"/>
</dbReference>
<evidence type="ECO:0000256" key="4">
    <source>
        <dbReference type="ARBA" id="ARBA00022692"/>
    </source>
</evidence>
<dbReference type="Gene3D" id="2.170.130.10">
    <property type="entry name" value="TonB-dependent receptor, plug domain"/>
    <property type="match status" value="1"/>
</dbReference>
<dbReference type="InterPro" id="IPR023996">
    <property type="entry name" value="TonB-dep_OMP_SusC/RagA"/>
</dbReference>
<dbReference type="Gene3D" id="2.60.40.1120">
    <property type="entry name" value="Carboxypeptidase-like, regulatory domain"/>
    <property type="match status" value="1"/>
</dbReference>
<dbReference type="GO" id="GO:0009279">
    <property type="term" value="C:cell outer membrane"/>
    <property type="evidence" value="ECO:0007669"/>
    <property type="project" value="UniProtKB-SubCell"/>
</dbReference>
<dbReference type="RefSeq" id="WP_036866718.1">
    <property type="nucleotide sequence ID" value="NZ_JRNQ01000025.1"/>
</dbReference>
<dbReference type="SUPFAM" id="SSF49464">
    <property type="entry name" value="Carboxypeptidase regulatory domain-like"/>
    <property type="match status" value="1"/>
</dbReference>
<accession>A0A096BQE0</accession>
<evidence type="ECO:0000259" key="9">
    <source>
        <dbReference type="Pfam" id="PF07715"/>
    </source>
</evidence>
<proteinExistence type="inferred from homology"/>
<dbReference type="InterPro" id="IPR023997">
    <property type="entry name" value="TonB-dep_OMP_SusC/RagA_CS"/>
</dbReference>
<feature type="domain" description="TonB-dependent receptor plug" evidence="9">
    <location>
        <begin position="112"/>
        <end position="221"/>
    </location>
</feature>
<keyword evidence="6 7" id="KW-0998">Cell outer membrane</keyword>
<comment type="subcellular location">
    <subcellularLocation>
        <location evidence="1 7">Cell outer membrane</location>
        <topology evidence="1 7">Multi-pass membrane protein</topology>
    </subcellularLocation>
</comment>
<reference evidence="10 11" key="1">
    <citation type="submission" date="2014-07" db="EMBL/GenBank/DDBJ databases">
        <authorList>
            <person name="McCorrison J."/>
            <person name="Sanka R."/>
            <person name="Torralba M."/>
            <person name="Gillis M."/>
            <person name="Haft D.H."/>
            <person name="Methe B."/>
            <person name="Sutton G."/>
            <person name="Nelson K.E."/>
        </authorList>
    </citation>
    <scope>NUCLEOTIDE SEQUENCE [LARGE SCALE GENOMIC DNA]</scope>
    <source>
        <strain evidence="10 11">DNF00320</strain>
    </source>
</reference>
<evidence type="ECO:0000256" key="3">
    <source>
        <dbReference type="ARBA" id="ARBA00022452"/>
    </source>
</evidence>
<dbReference type="NCBIfam" id="TIGR04056">
    <property type="entry name" value="OMP_RagA_SusC"/>
    <property type="match status" value="1"/>
</dbReference>
<feature type="chain" id="PRO_5001918348" evidence="8">
    <location>
        <begin position="22"/>
        <end position="1062"/>
    </location>
</feature>
<evidence type="ECO:0000256" key="5">
    <source>
        <dbReference type="ARBA" id="ARBA00023136"/>
    </source>
</evidence>
<protein>
    <submittedName>
        <fullName evidence="10">Membrane protein</fullName>
    </submittedName>
</protein>
<evidence type="ECO:0000256" key="6">
    <source>
        <dbReference type="ARBA" id="ARBA00023237"/>
    </source>
</evidence>
<comment type="caution">
    <text evidence="10">The sequence shown here is derived from an EMBL/GenBank/DDBJ whole genome shotgun (WGS) entry which is preliminary data.</text>
</comment>
<comment type="similarity">
    <text evidence="7">Belongs to the TonB-dependent receptor family.</text>
</comment>
<evidence type="ECO:0000313" key="10">
    <source>
        <dbReference type="EMBL" id="KGF44872.1"/>
    </source>
</evidence>
<dbReference type="NCBIfam" id="TIGR04057">
    <property type="entry name" value="SusC_RagA_signa"/>
    <property type="match status" value="1"/>
</dbReference>
<organism evidence="10 11">
    <name type="scientific">Prevotella bivia DNF00320</name>
    <dbReference type="NCBI Taxonomy" id="1401068"/>
    <lineage>
        <taxon>Bacteria</taxon>
        <taxon>Pseudomonadati</taxon>
        <taxon>Bacteroidota</taxon>
        <taxon>Bacteroidia</taxon>
        <taxon>Bacteroidales</taxon>
        <taxon>Prevotellaceae</taxon>
        <taxon>Prevotella</taxon>
    </lineage>
</organism>
<evidence type="ECO:0000256" key="1">
    <source>
        <dbReference type="ARBA" id="ARBA00004571"/>
    </source>
</evidence>
<dbReference type="InterPro" id="IPR039426">
    <property type="entry name" value="TonB-dep_rcpt-like"/>
</dbReference>
<dbReference type="InterPro" id="IPR008969">
    <property type="entry name" value="CarboxyPept-like_regulatory"/>
</dbReference>
<dbReference type="Pfam" id="PF13715">
    <property type="entry name" value="CarbopepD_reg_2"/>
    <property type="match status" value="1"/>
</dbReference>
<dbReference type="SUPFAM" id="SSF56935">
    <property type="entry name" value="Porins"/>
    <property type="match status" value="1"/>
</dbReference>
<dbReference type="PROSITE" id="PS52016">
    <property type="entry name" value="TONB_DEPENDENT_REC_3"/>
    <property type="match status" value="1"/>
</dbReference>
<evidence type="ECO:0000256" key="7">
    <source>
        <dbReference type="PROSITE-ProRule" id="PRU01360"/>
    </source>
</evidence>
<evidence type="ECO:0000313" key="11">
    <source>
        <dbReference type="Proteomes" id="UP000029525"/>
    </source>
</evidence>
<dbReference type="Pfam" id="PF07715">
    <property type="entry name" value="Plug"/>
    <property type="match status" value="1"/>
</dbReference>
<evidence type="ECO:0000256" key="2">
    <source>
        <dbReference type="ARBA" id="ARBA00022448"/>
    </source>
</evidence>
<dbReference type="InterPro" id="IPR037066">
    <property type="entry name" value="Plug_dom_sf"/>
</dbReference>
<dbReference type="OrthoDB" id="9768177at2"/>
<dbReference type="Gene3D" id="2.40.170.20">
    <property type="entry name" value="TonB-dependent receptor, beta-barrel domain"/>
    <property type="match status" value="1"/>
</dbReference>
<name>A0A096BQE0_9BACT</name>
<gene>
    <name evidence="10" type="ORF">HMPREF0647_04885</name>
</gene>
<keyword evidence="2 7" id="KW-0813">Transport</keyword>
<dbReference type="InterPro" id="IPR036942">
    <property type="entry name" value="Beta-barrel_TonB_sf"/>
</dbReference>
<dbReference type="Proteomes" id="UP000029525">
    <property type="component" value="Unassembled WGS sequence"/>
</dbReference>
<keyword evidence="4 7" id="KW-0812">Transmembrane</keyword>
<keyword evidence="5 7" id="KW-0472">Membrane</keyword>
<dbReference type="AlphaFoldDB" id="A0A096BQE0"/>
<feature type="signal peptide" evidence="8">
    <location>
        <begin position="1"/>
        <end position="21"/>
    </location>
</feature>
<evidence type="ECO:0000256" key="8">
    <source>
        <dbReference type="SAM" id="SignalP"/>
    </source>
</evidence>
<keyword evidence="3 7" id="KW-1134">Transmembrane beta strand</keyword>
<sequence>MKRKITLLLVSLFLMVGTALAQKNVSGTVISSDDGQPIIGAAVKALGASVGTQTDIDGKFSFELPAGETKIVVSYVGMVSQTLVGGTGMKITLKADNKNLDEVVVVAYGTAKKQSITGSIEMVDAEKMKDRIATSATAALEGNAPGVQVNSSYGEPGANPSIRIRGIGSLVSGAQNPLYVVDGAAFEGNISEINPADIESMSVLKDASSAALYGSRAANGVILITTKRGKGTSKPVINVKMNQGWYTRGIKEYDRLDADTWMETLWIAMKNNAMTSKLGLNATAAAAYATEHLITDLVKRNIYDGADNKLFDNNGRLIATRLPGYSDLNWYDAVERTGHRQEYTLSGSAAGEKFNMYSSVGYLKEDGYIRNIGYERFTARLNSSYTANKWLKMGVNLSGTYANSRFNADATGNMFANPFYIARYMAPVYPYYAHKADGSVVTDEAGNFVYDTTSPYLSNRNIAYELGMNSDKSVRGVLDAQAYTIITLPYGFSATIKGNANYSTTNRSKFDNPVIGDGASSDGRFTATNAQITSYTMQELLNWEHEYGVNHIDVMLGHENYSWRQKVQTGMNTKMAVYGIYAIGNFLTNSFLQGYNDNYRTESYLGRVRYNYDDKYFADFSYRRDGSSRFKEGHRWGGFFSFGLNWNIKKENFMRDVKWVNQLRARASYGEVGNDAGVSLYGYQALYYIDKNGGEAALIKQKLAADEIQWETTQTIDFAIEGRLFDRLNFTLGYFDKRSKDLLFEVRLPLSAGSSPYNNAFPNLAQNRNIGTISNRGFELSLDYDVINRKNWSWNLGFDATIIDSKVKKLPGGKDILHGLQNYSEGHDPYEFYTYHFVGVDQMNGRSLYTLDPNKAAKAKGAGALVNINGTDYTYDTSFGLKDWAGSAAPWAYGSFSSKLRWKDLSLSALFSYSLGGKIYDGSYASLMSTGSGTTVAAMHRDILKAWRGVPEGMTETSANRIDPNGTPVLDTHYATYSNAASDRWLTSASYLVLKNITLSYNLPKMWLNKLGIQGATLSAGIENAFVLTSRQGLNPQFSFSGGYDDTYVTARVFNLGVSVNF</sequence>